<comment type="similarity">
    <text evidence="2 5">Belongs to the RecX family.</text>
</comment>
<evidence type="ECO:0000256" key="6">
    <source>
        <dbReference type="SAM" id="MobiDB-lite"/>
    </source>
</evidence>
<dbReference type="InterPro" id="IPR053924">
    <property type="entry name" value="RecX_HTH_2nd"/>
</dbReference>
<dbReference type="Gene3D" id="1.10.10.10">
    <property type="entry name" value="Winged helix-like DNA-binding domain superfamily/Winged helix DNA-binding domain"/>
    <property type="match status" value="2"/>
</dbReference>
<evidence type="ECO:0000259" key="9">
    <source>
        <dbReference type="Pfam" id="PF21982"/>
    </source>
</evidence>
<feature type="domain" description="RecX first three-helical" evidence="9">
    <location>
        <begin position="90"/>
        <end position="128"/>
    </location>
</feature>
<dbReference type="InterPro" id="IPR053925">
    <property type="entry name" value="RecX_HTH_3rd"/>
</dbReference>
<evidence type="ECO:0000259" key="8">
    <source>
        <dbReference type="Pfam" id="PF21981"/>
    </source>
</evidence>
<dbReference type="PANTHER" id="PTHR33602">
    <property type="entry name" value="REGULATORY PROTEIN RECX FAMILY PROTEIN"/>
    <property type="match status" value="1"/>
</dbReference>
<evidence type="ECO:0000259" key="7">
    <source>
        <dbReference type="Pfam" id="PF02631"/>
    </source>
</evidence>
<comment type="function">
    <text evidence="5">Modulates RecA activity.</text>
</comment>
<dbReference type="Proteomes" id="UP001220022">
    <property type="component" value="Unassembled WGS sequence"/>
</dbReference>
<dbReference type="InterPro" id="IPR003783">
    <property type="entry name" value="Regulatory_RecX"/>
</dbReference>
<dbReference type="InterPro" id="IPR053926">
    <property type="entry name" value="RecX_HTH_1st"/>
</dbReference>
<accession>A0ABT5Z5P2</accession>
<dbReference type="InterPro" id="IPR036388">
    <property type="entry name" value="WH-like_DNA-bd_sf"/>
</dbReference>
<feature type="region of interest" description="Disordered" evidence="6">
    <location>
        <begin position="1"/>
        <end position="86"/>
    </location>
</feature>
<evidence type="ECO:0000313" key="11">
    <source>
        <dbReference type="Proteomes" id="UP001220022"/>
    </source>
</evidence>
<comment type="subcellular location">
    <subcellularLocation>
        <location evidence="1 5">Cytoplasm</location>
    </subcellularLocation>
</comment>
<reference evidence="10 11" key="1">
    <citation type="submission" date="2023-03" db="EMBL/GenBank/DDBJ databases">
        <title>Draft genome sequence of type strain Streptomyces ferralitis JCM 14344.</title>
        <authorList>
            <person name="Klaysubun C."/>
            <person name="Duangmal K."/>
        </authorList>
    </citation>
    <scope>NUCLEOTIDE SEQUENCE [LARGE SCALE GENOMIC DNA]</scope>
    <source>
        <strain evidence="10 11">JCM 14344</strain>
    </source>
</reference>
<dbReference type="Pfam" id="PF02631">
    <property type="entry name" value="RecX_HTH2"/>
    <property type="match status" value="1"/>
</dbReference>
<sequence>MSPTRSRRRSRRSWASASGPRPRAASRARTRRRRPRRSRWQRRSPRRSPPRRPSPRQPRHSPVMRPHGSGGGSPASSAERDLPRDPEEQARALCLRLLTGTPRTRKQLADAMRRREVPDEVAERVLSRFEDVGLIDDAAFANAWVESRHHGRGLARRALARELRTRGVESAVVERAVEQLDSAREEETARALVERKLRATRGLEQDKRIRRLAGMLARKGYPEGLALRVVRQALEEEGEDAEFLDGYLPD</sequence>
<feature type="compositionally biased region" description="Basic residues" evidence="6">
    <location>
        <begin position="1"/>
        <end position="12"/>
    </location>
</feature>
<gene>
    <name evidence="5 10" type="primary">recX</name>
    <name evidence="10" type="ORF">P2L57_26560</name>
</gene>
<dbReference type="HAMAP" id="MF_01114">
    <property type="entry name" value="RecX"/>
    <property type="match status" value="1"/>
</dbReference>
<keyword evidence="11" id="KW-1185">Reference proteome</keyword>
<evidence type="ECO:0000256" key="3">
    <source>
        <dbReference type="ARBA" id="ARBA00018111"/>
    </source>
</evidence>
<dbReference type="Pfam" id="PF21981">
    <property type="entry name" value="RecX_HTH3"/>
    <property type="match status" value="1"/>
</dbReference>
<dbReference type="PANTHER" id="PTHR33602:SF1">
    <property type="entry name" value="REGULATORY PROTEIN RECX FAMILY PROTEIN"/>
    <property type="match status" value="1"/>
</dbReference>
<organism evidence="10 11">
    <name type="scientific">Streptantibioticus ferralitis</name>
    <dbReference type="NCBI Taxonomy" id="236510"/>
    <lineage>
        <taxon>Bacteria</taxon>
        <taxon>Bacillati</taxon>
        <taxon>Actinomycetota</taxon>
        <taxon>Actinomycetes</taxon>
        <taxon>Kitasatosporales</taxon>
        <taxon>Streptomycetaceae</taxon>
        <taxon>Streptantibioticus</taxon>
    </lineage>
</organism>
<feature type="compositionally biased region" description="Low complexity" evidence="6">
    <location>
        <begin position="13"/>
        <end position="23"/>
    </location>
</feature>
<feature type="domain" description="RecX third three-helical" evidence="8">
    <location>
        <begin position="185"/>
        <end position="229"/>
    </location>
</feature>
<dbReference type="NCBIfam" id="NF001061">
    <property type="entry name" value="PRK00117.5-1"/>
    <property type="match status" value="1"/>
</dbReference>
<feature type="domain" description="RecX second three-helical" evidence="7">
    <location>
        <begin position="136"/>
        <end position="176"/>
    </location>
</feature>
<proteinExistence type="inferred from homology"/>
<evidence type="ECO:0000313" key="10">
    <source>
        <dbReference type="EMBL" id="MDF2259147.1"/>
    </source>
</evidence>
<dbReference type="EMBL" id="JARHTQ010000020">
    <property type="protein sequence ID" value="MDF2259147.1"/>
    <property type="molecule type" value="Genomic_DNA"/>
</dbReference>
<dbReference type="Pfam" id="PF21982">
    <property type="entry name" value="RecX_HTH1"/>
    <property type="match status" value="1"/>
</dbReference>
<keyword evidence="4 5" id="KW-0963">Cytoplasm</keyword>
<evidence type="ECO:0000256" key="2">
    <source>
        <dbReference type="ARBA" id="ARBA00009695"/>
    </source>
</evidence>
<evidence type="ECO:0000256" key="4">
    <source>
        <dbReference type="ARBA" id="ARBA00022490"/>
    </source>
</evidence>
<evidence type="ECO:0000256" key="1">
    <source>
        <dbReference type="ARBA" id="ARBA00004496"/>
    </source>
</evidence>
<protein>
    <recommendedName>
        <fullName evidence="3 5">Regulatory protein RecX</fullName>
    </recommendedName>
</protein>
<name>A0ABT5Z5P2_9ACTN</name>
<evidence type="ECO:0000256" key="5">
    <source>
        <dbReference type="HAMAP-Rule" id="MF_01114"/>
    </source>
</evidence>
<feature type="compositionally biased region" description="Basic residues" evidence="6">
    <location>
        <begin position="24"/>
        <end position="59"/>
    </location>
</feature>
<comment type="caution">
    <text evidence="10">The sequence shown here is derived from an EMBL/GenBank/DDBJ whole genome shotgun (WGS) entry which is preliminary data.</text>
</comment>